<evidence type="ECO:0000256" key="1">
    <source>
        <dbReference type="SAM" id="MobiDB-lite"/>
    </source>
</evidence>
<name>A0AAV5VWX3_9BILA</name>
<reference evidence="3" key="1">
    <citation type="submission" date="2023-10" db="EMBL/GenBank/DDBJ databases">
        <title>Genome assembly of Pristionchus species.</title>
        <authorList>
            <person name="Yoshida K."/>
            <person name="Sommer R.J."/>
        </authorList>
    </citation>
    <scope>NUCLEOTIDE SEQUENCE</scope>
    <source>
        <strain evidence="3">RS5133</strain>
    </source>
</reference>
<dbReference type="Proteomes" id="UP001432322">
    <property type="component" value="Unassembled WGS sequence"/>
</dbReference>
<comment type="caution">
    <text evidence="3">The sequence shown here is derived from an EMBL/GenBank/DDBJ whole genome shotgun (WGS) entry which is preliminary data.</text>
</comment>
<feature type="signal peptide" evidence="2">
    <location>
        <begin position="1"/>
        <end position="21"/>
    </location>
</feature>
<dbReference type="EMBL" id="BTSY01000004">
    <property type="protein sequence ID" value="GMT24094.1"/>
    <property type="molecule type" value="Genomic_DNA"/>
</dbReference>
<evidence type="ECO:0000256" key="2">
    <source>
        <dbReference type="SAM" id="SignalP"/>
    </source>
</evidence>
<feature type="chain" id="PRO_5043675002" evidence="2">
    <location>
        <begin position="22"/>
        <end position="134"/>
    </location>
</feature>
<keyword evidence="2" id="KW-0732">Signal</keyword>
<feature type="region of interest" description="Disordered" evidence="1">
    <location>
        <begin position="27"/>
        <end position="134"/>
    </location>
</feature>
<feature type="non-terminal residue" evidence="3">
    <location>
        <position position="1"/>
    </location>
</feature>
<gene>
    <name evidence="3" type="ORF">PFISCL1PPCAC_15391</name>
</gene>
<dbReference type="AlphaFoldDB" id="A0AAV5VWX3"/>
<accession>A0AAV5VWX3</accession>
<feature type="compositionally biased region" description="Basic and acidic residues" evidence="1">
    <location>
        <begin position="62"/>
        <end position="94"/>
    </location>
</feature>
<feature type="compositionally biased region" description="Basic and acidic residues" evidence="1">
    <location>
        <begin position="104"/>
        <end position="127"/>
    </location>
</feature>
<evidence type="ECO:0000313" key="3">
    <source>
        <dbReference type="EMBL" id="GMT24094.1"/>
    </source>
</evidence>
<proteinExistence type="predicted"/>
<sequence>QLLFIFSILFTLSYTILLCKGGDRFSQGASRNQGGIMGKDGTPHDSAKSLKSKSSKSAKSVTPRDKSNKQTVSSKKETGTKEKGQGTKEVELAKEIVVPIGKAAKSDREGRPKSRMSQKENRKKDSSGRNSGRK</sequence>
<organism evidence="3 4">
    <name type="scientific">Pristionchus fissidentatus</name>
    <dbReference type="NCBI Taxonomy" id="1538716"/>
    <lineage>
        <taxon>Eukaryota</taxon>
        <taxon>Metazoa</taxon>
        <taxon>Ecdysozoa</taxon>
        <taxon>Nematoda</taxon>
        <taxon>Chromadorea</taxon>
        <taxon>Rhabditida</taxon>
        <taxon>Rhabditina</taxon>
        <taxon>Diplogasteromorpha</taxon>
        <taxon>Diplogasteroidea</taxon>
        <taxon>Neodiplogasteridae</taxon>
        <taxon>Pristionchus</taxon>
    </lineage>
</organism>
<keyword evidence="4" id="KW-1185">Reference proteome</keyword>
<protein>
    <submittedName>
        <fullName evidence="3">Uncharacterized protein</fullName>
    </submittedName>
</protein>
<evidence type="ECO:0000313" key="4">
    <source>
        <dbReference type="Proteomes" id="UP001432322"/>
    </source>
</evidence>
<feature type="non-terminal residue" evidence="3">
    <location>
        <position position="134"/>
    </location>
</feature>